<dbReference type="AlphaFoldDB" id="A0A1G1VQU2"/>
<dbReference type="InterPro" id="IPR003812">
    <property type="entry name" value="Fido"/>
</dbReference>
<feature type="binding site" evidence="2">
    <location>
        <begin position="246"/>
        <end position="247"/>
    </location>
    <ligand>
        <name>ATP</name>
        <dbReference type="ChEBI" id="CHEBI:30616"/>
    </ligand>
</feature>
<protein>
    <recommendedName>
        <fullName evidence="4">Fido domain-containing protein</fullName>
    </recommendedName>
</protein>
<dbReference type="PROSITE" id="PS51459">
    <property type="entry name" value="FIDO"/>
    <property type="match status" value="1"/>
</dbReference>
<dbReference type="GO" id="GO:0005524">
    <property type="term" value="F:ATP binding"/>
    <property type="evidence" value="ECO:0007669"/>
    <property type="project" value="UniProtKB-KW"/>
</dbReference>
<organism evidence="5 6">
    <name type="scientific">Candidatus Chisholmbacteria bacterium RIFCSPHIGHO2_01_FULL_52_32</name>
    <dbReference type="NCBI Taxonomy" id="1797591"/>
    <lineage>
        <taxon>Bacteria</taxon>
        <taxon>Candidatus Chisholmiibacteriota</taxon>
    </lineage>
</organism>
<feature type="site" description="Important for autoinhibition of adenylyltransferase activity" evidence="3">
    <location>
        <position position="55"/>
    </location>
</feature>
<evidence type="ECO:0000259" key="4">
    <source>
        <dbReference type="PROSITE" id="PS51459"/>
    </source>
</evidence>
<dbReference type="EMBL" id="MHCJ01000006">
    <property type="protein sequence ID" value="OGY17769.1"/>
    <property type="molecule type" value="Genomic_DNA"/>
</dbReference>
<evidence type="ECO:0000256" key="1">
    <source>
        <dbReference type="PIRSR" id="PIRSR640198-1"/>
    </source>
</evidence>
<accession>A0A1G1VQU2</accession>
<name>A0A1G1VQU2_9BACT</name>
<feature type="active site" evidence="1">
    <location>
        <position position="204"/>
    </location>
</feature>
<evidence type="ECO:0000313" key="5">
    <source>
        <dbReference type="EMBL" id="OGY17769.1"/>
    </source>
</evidence>
<dbReference type="InterPro" id="IPR040198">
    <property type="entry name" value="Fido_containing"/>
</dbReference>
<gene>
    <name evidence="5" type="ORF">A2786_00375</name>
</gene>
<proteinExistence type="predicted"/>
<evidence type="ECO:0000313" key="6">
    <source>
        <dbReference type="Proteomes" id="UP000179233"/>
    </source>
</evidence>
<dbReference type="PANTHER" id="PTHR13504">
    <property type="entry name" value="FIDO DOMAIN-CONTAINING PROTEIN DDB_G0283145"/>
    <property type="match status" value="1"/>
</dbReference>
<feature type="binding site" evidence="2">
    <location>
        <begin position="208"/>
        <end position="215"/>
    </location>
    <ligand>
        <name>ATP</name>
        <dbReference type="ChEBI" id="CHEBI:30616"/>
    </ligand>
</feature>
<keyword evidence="2" id="KW-0067">ATP-binding</keyword>
<dbReference type="InterPro" id="IPR036597">
    <property type="entry name" value="Fido-like_dom_sf"/>
</dbReference>
<comment type="caution">
    <text evidence="5">The sequence shown here is derived from an EMBL/GenBank/DDBJ whole genome shotgun (WGS) entry which is preliminary data.</text>
</comment>
<keyword evidence="2" id="KW-0547">Nucleotide-binding</keyword>
<feature type="domain" description="Fido" evidence="4">
    <location>
        <begin position="118"/>
        <end position="269"/>
    </location>
</feature>
<dbReference type="Gene3D" id="1.10.3290.10">
    <property type="entry name" value="Fido-like domain"/>
    <property type="match status" value="1"/>
</dbReference>
<dbReference type="Proteomes" id="UP000179233">
    <property type="component" value="Unassembled WGS sequence"/>
</dbReference>
<sequence>MFSPNYTITTAILSNIGHIEAAREVIENAALVPAWEARFRTDALVRTVHHGTHLEGNPLSRAEAERLVAVYSPVDEPWMAASKAEIVARDRDIQEVINYRNVMGYLDSISEDTSFTTYTEAILKKIHATTVDRILPPEVGGAYRTVQVVVKDAATLAVTFRPPPAVEVPYQMADLFSWLNSAETKGHHAVLKAGVVHYELVRIHPFTDGNGRTARAFALLVLLREGYDVKRFFSIEEYFDRQSSEYYTALQHVARGGYDLTPWLEYFTLGLAAELSRVKTQVLKLSQDLRLKGELGGRQVALSERQIALLEAMQANEGRLTVGIARRLLPKVSRDTLIRDFNDLIRKRVIKRRGVTKGSFYVLAA</sequence>
<reference evidence="5 6" key="1">
    <citation type="journal article" date="2016" name="Nat. Commun.">
        <title>Thousands of microbial genomes shed light on interconnected biogeochemical processes in an aquifer system.</title>
        <authorList>
            <person name="Anantharaman K."/>
            <person name="Brown C.T."/>
            <person name="Hug L.A."/>
            <person name="Sharon I."/>
            <person name="Castelle C.J."/>
            <person name="Probst A.J."/>
            <person name="Thomas B.C."/>
            <person name="Singh A."/>
            <person name="Wilkins M.J."/>
            <person name="Karaoz U."/>
            <person name="Brodie E.L."/>
            <person name="Williams K.H."/>
            <person name="Hubbard S.S."/>
            <person name="Banfield J.F."/>
        </authorList>
    </citation>
    <scope>NUCLEOTIDE SEQUENCE [LARGE SCALE GENOMIC DNA]</scope>
</reference>
<evidence type="ECO:0000256" key="2">
    <source>
        <dbReference type="PIRSR" id="PIRSR640198-2"/>
    </source>
</evidence>
<evidence type="ECO:0000256" key="3">
    <source>
        <dbReference type="PIRSR" id="PIRSR640198-3"/>
    </source>
</evidence>
<dbReference type="Pfam" id="PF02661">
    <property type="entry name" value="Fic"/>
    <property type="match status" value="1"/>
</dbReference>
<dbReference type="PANTHER" id="PTHR13504:SF38">
    <property type="entry name" value="FIDO DOMAIN-CONTAINING PROTEIN"/>
    <property type="match status" value="1"/>
</dbReference>
<dbReference type="SUPFAM" id="SSF140931">
    <property type="entry name" value="Fic-like"/>
    <property type="match status" value="1"/>
</dbReference>